<proteinExistence type="inferred from homology"/>
<dbReference type="HOGENOM" id="CLU_069054_5_3_6"/>
<comment type="similarity">
    <text evidence="4">Belongs to the HesB/IscA family.</text>
</comment>
<dbReference type="Pfam" id="PF01521">
    <property type="entry name" value="Fe-S_biosyn"/>
    <property type="match status" value="1"/>
</dbReference>
<name>A0A0H3FDW9_RAHSY</name>
<feature type="binding site" evidence="4">
    <location>
        <position position="111"/>
    </location>
    <ligand>
        <name>iron-sulfur cluster</name>
        <dbReference type="ChEBI" id="CHEBI:30408"/>
    </ligand>
</feature>
<dbReference type="FunFam" id="2.60.300.12:FF:000002">
    <property type="entry name" value="Iron-sulfur cluster insertion protein ErpA"/>
    <property type="match status" value="1"/>
</dbReference>
<dbReference type="InterPro" id="IPR035903">
    <property type="entry name" value="HesB-like_dom_sf"/>
</dbReference>
<dbReference type="GeneID" id="95420098"/>
<protein>
    <recommendedName>
        <fullName evidence="4">Iron-sulfur cluster insertion protein ErpA</fullName>
    </recommendedName>
</protein>
<keyword evidence="3 4" id="KW-0411">Iron-sulfur</keyword>
<evidence type="ECO:0000313" key="6">
    <source>
        <dbReference type="EMBL" id="ADW75241.1"/>
    </source>
</evidence>
<keyword evidence="2 4" id="KW-0408">Iron</keyword>
<dbReference type="EMBL" id="JBHUCJ010000013">
    <property type="protein sequence ID" value="MFD3223475.1"/>
    <property type="molecule type" value="Genomic_DNA"/>
</dbReference>
<dbReference type="eggNOG" id="COG0316">
    <property type="taxonomic scope" value="Bacteria"/>
</dbReference>
<dbReference type="InterPro" id="IPR000361">
    <property type="entry name" value="ATAP_core_dom"/>
</dbReference>
<keyword evidence="1 4" id="KW-0479">Metal-binding</keyword>
<dbReference type="KEGG" id="rah:Rahaq_3651"/>
<dbReference type="RefSeq" id="WP_013576932.1">
    <property type="nucleotide sequence ID" value="NC_015061.1"/>
</dbReference>
<dbReference type="EMBL" id="CP002505">
    <property type="protein sequence ID" value="ADW75241.1"/>
    <property type="molecule type" value="Genomic_DNA"/>
</dbReference>
<feature type="binding site" evidence="4">
    <location>
        <position position="113"/>
    </location>
    <ligand>
        <name>iron-sulfur cluster</name>
        <dbReference type="ChEBI" id="CHEBI:30408"/>
    </ligand>
</feature>
<evidence type="ECO:0000313" key="9">
    <source>
        <dbReference type="Proteomes" id="UP001598201"/>
    </source>
</evidence>
<reference evidence="8" key="1">
    <citation type="submission" date="2011-01" db="EMBL/GenBank/DDBJ databases">
        <title>Complete sequence of chromosome of Rahnella sp. Y9602.</title>
        <authorList>
            <consortium name="US DOE Joint Genome Institute"/>
            <person name="Lucas S."/>
            <person name="Copeland A."/>
            <person name="Lapidus A."/>
            <person name="Cheng J.-F."/>
            <person name="Goodwin L."/>
            <person name="Pitluck S."/>
            <person name="Lu M."/>
            <person name="Detter J.C."/>
            <person name="Han C."/>
            <person name="Tapia R."/>
            <person name="Land M."/>
            <person name="Hauser L."/>
            <person name="Kyrpides N."/>
            <person name="Ivanova N."/>
            <person name="Ovchinnikova G."/>
            <person name="Pagani I."/>
            <person name="Sobecky P.A."/>
            <person name="Martinez R.J."/>
            <person name="Woyke T."/>
        </authorList>
    </citation>
    <scope>NUCLEOTIDE SEQUENCE [LARGE SCALE GENOMIC DNA]</scope>
    <source>
        <strain evidence="8">Y9602</strain>
    </source>
</reference>
<evidence type="ECO:0000256" key="3">
    <source>
        <dbReference type="ARBA" id="ARBA00023014"/>
    </source>
</evidence>
<reference evidence="6 8" key="2">
    <citation type="journal article" date="2012" name="J. Bacteriol.">
        <title>Complete Genome Sequence of Rahnella sp. Strain Y9602, a Gammaproteobacterium Isolate from Metal- and Radionuclide-Contaminated Soil.</title>
        <authorList>
            <person name="Martinez R.J."/>
            <person name="Bruce D."/>
            <person name="Detter C."/>
            <person name="Goodwin L.A."/>
            <person name="Han J."/>
            <person name="Han C.S."/>
            <person name="Held B."/>
            <person name="Land M.L."/>
            <person name="Mikhailova N."/>
            <person name="Nolan M."/>
            <person name="Pennacchio L."/>
            <person name="Pitluck S."/>
            <person name="Tapia R."/>
            <person name="Woyke T."/>
            <person name="Sobecky P.A."/>
        </authorList>
    </citation>
    <scope>NUCLEOTIDE SEQUENCE [LARGE SCALE GENOMIC DNA]</scope>
    <source>
        <strain evidence="6 8">Y9602</strain>
    </source>
</reference>
<dbReference type="Proteomes" id="UP001598201">
    <property type="component" value="Unassembled WGS sequence"/>
</dbReference>
<dbReference type="PANTHER" id="PTHR43011:SF1">
    <property type="entry name" value="IRON-SULFUR CLUSTER ASSEMBLY 2 HOMOLOG, MITOCHONDRIAL"/>
    <property type="match status" value="1"/>
</dbReference>
<feature type="binding site" evidence="4">
    <location>
        <position position="47"/>
    </location>
    <ligand>
        <name>iron-sulfur cluster</name>
        <dbReference type="ChEBI" id="CHEBI:30408"/>
    </ligand>
</feature>
<dbReference type="NCBIfam" id="NF010147">
    <property type="entry name" value="PRK13623.1"/>
    <property type="match status" value="1"/>
</dbReference>
<reference evidence="7 9" key="3">
    <citation type="submission" date="2024-09" db="EMBL/GenBank/DDBJ databases">
        <title>Genomes of Rahnella.</title>
        <authorList>
            <person name="Mnguni F.C."/>
            <person name="Shin G.Y."/>
            <person name="Coutinho T."/>
        </authorList>
    </citation>
    <scope>NUCLEOTIDE SEQUENCE [LARGE SCALE GENOMIC DNA]</scope>
    <source>
        <strain evidence="7 9">20WA0057</strain>
    </source>
</reference>
<dbReference type="Gene3D" id="2.60.300.12">
    <property type="entry name" value="HesB-like domain"/>
    <property type="match status" value="1"/>
</dbReference>
<dbReference type="GO" id="GO:0051539">
    <property type="term" value="F:4 iron, 4 sulfur cluster binding"/>
    <property type="evidence" value="ECO:0007669"/>
    <property type="project" value="TreeGrafter"/>
</dbReference>
<evidence type="ECO:0000313" key="8">
    <source>
        <dbReference type="Proteomes" id="UP000007257"/>
    </source>
</evidence>
<evidence type="ECO:0000256" key="2">
    <source>
        <dbReference type="ARBA" id="ARBA00023004"/>
    </source>
</evidence>
<dbReference type="GO" id="GO:0051537">
    <property type="term" value="F:2 iron, 2 sulfur cluster binding"/>
    <property type="evidence" value="ECO:0007669"/>
    <property type="project" value="UniProtKB-ARBA"/>
</dbReference>
<dbReference type="GO" id="GO:0016226">
    <property type="term" value="P:iron-sulfur cluster assembly"/>
    <property type="evidence" value="ECO:0007669"/>
    <property type="project" value="UniProtKB-UniRule"/>
</dbReference>
<gene>
    <name evidence="4 7" type="primary">erpA</name>
    <name evidence="6" type="ordered locus">Rahaq_3651</name>
    <name evidence="7" type="ORF">ACFPK4_08005</name>
</gene>
<dbReference type="InterPro" id="IPR023063">
    <property type="entry name" value="ErpA_proteobact"/>
</dbReference>
<comment type="function">
    <text evidence="4">Required for insertion of 4Fe-4S clusters for at least IspG.</text>
</comment>
<dbReference type="GO" id="GO:0005506">
    <property type="term" value="F:iron ion binding"/>
    <property type="evidence" value="ECO:0007669"/>
    <property type="project" value="UniProtKB-UniRule"/>
</dbReference>
<evidence type="ECO:0000256" key="1">
    <source>
        <dbReference type="ARBA" id="ARBA00022723"/>
    </source>
</evidence>
<dbReference type="NCBIfam" id="TIGR00049">
    <property type="entry name" value="iron-sulfur cluster assembly accessory protein"/>
    <property type="match status" value="1"/>
</dbReference>
<dbReference type="GO" id="GO:0005829">
    <property type="term" value="C:cytosol"/>
    <property type="evidence" value="ECO:0007669"/>
    <property type="project" value="TreeGrafter"/>
</dbReference>
<dbReference type="SUPFAM" id="SSF89360">
    <property type="entry name" value="HesB-like domain"/>
    <property type="match status" value="1"/>
</dbReference>
<dbReference type="PANTHER" id="PTHR43011">
    <property type="entry name" value="IRON-SULFUR CLUSTER ASSEMBLY 2 HOMOLOG, MITOCHONDRIAL"/>
    <property type="match status" value="1"/>
</dbReference>
<evidence type="ECO:0000313" key="7">
    <source>
        <dbReference type="EMBL" id="MFD3223475.1"/>
    </source>
</evidence>
<dbReference type="Proteomes" id="UP000007257">
    <property type="component" value="Chromosome"/>
</dbReference>
<feature type="domain" description="Core" evidence="5">
    <location>
        <begin position="14"/>
        <end position="114"/>
    </location>
</feature>
<comment type="subunit">
    <text evidence="4">Homodimer.</text>
</comment>
<evidence type="ECO:0000259" key="5">
    <source>
        <dbReference type="Pfam" id="PF01521"/>
    </source>
</evidence>
<organism evidence="6 8">
    <name type="scientific">Rahnella sp. (strain Y9602)</name>
    <dbReference type="NCBI Taxonomy" id="2703885"/>
    <lineage>
        <taxon>Bacteria</taxon>
        <taxon>Pseudomonadati</taxon>
        <taxon>Pseudomonadota</taxon>
        <taxon>Gammaproteobacteria</taxon>
        <taxon>Enterobacterales</taxon>
        <taxon>Yersiniaceae</taxon>
        <taxon>Rahnella</taxon>
    </lineage>
</organism>
<dbReference type="AlphaFoldDB" id="A0A0H3FDW9"/>
<comment type="cofactor">
    <cofactor evidence="4">
        <name>iron-sulfur cluster</name>
        <dbReference type="ChEBI" id="CHEBI:30408"/>
    </cofactor>
    <text evidence="4">Binds 1 iron-sulfur cluster per subunit.</text>
</comment>
<dbReference type="InterPro" id="IPR017870">
    <property type="entry name" value="FeS_cluster_insertion_CS"/>
</dbReference>
<dbReference type="PROSITE" id="PS01152">
    <property type="entry name" value="HESB"/>
    <property type="match status" value="1"/>
</dbReference>
<accession>A0A0H3FDW9</accession>
<dbReference type="HAMAP" id="MF_01380">
    <property type="entry name" value="Fe_S_insert_ErpA"/>
    <property type="match status" value="1"/>
</dbReference>
<keyword evidence="9" id="KW-1185">Reference proteome</keyword>
<evidence type="ECO:0000256" key="4">
    <source>
        <dbReference type="HAMAP-Rule" id="MF_01380"/>
    </source>
</evidence>
<dbReference type="InterPro" id="IPR016092">
    <property type="entry name" value="ATAP"/>
</dbReference>
<sequence>MSEALLNETTALPLQFTEAAARKVKNLISDEENPNLKLRVYITGGGCSGFQYGFTFDDKINDGDMTIEKAGVALVVDPMSLQYLVGGSVDYTEGLEGSRFVVTNPNAKTTCGCGSSFSI</sequence>